<dbReference type="PANTHER" id="PTHR11895:SF169">
    <property type="entry name" value="GLUTAMYL-TRNA(GLN) AMIDOTRANSFERASE"/>
    <property type="match status" value="1"/>
</dbReference>
<name>A0A516H7G7_9PROT</name>
<dbReference type="InterPro" id="IPR053844">
    <property type="entry name" value="AH_C"/>
</dbReference>
<reference evidence="3 4" key="1">
    <citation type="submission" date="2019-07" db="EMBL/GenBank/DDBJ databases">
        <title>Genome sequencing for Ferrovibrio sp. K5.</title>
        <authorList>
            <person name="Park S.-J."/>
        </authorList>
    </citation>
    <scope>NUCLEOTIDE SEQUENCE [LARGE SCALE GENOMIC DNA]</scope>
    <source>
        <strain evidence="3 4">K5</strain>
    </source>
</reference>
<dbReference type="NCBIfam" id="NF006043">
    <property type="entry name" value="PRK08186.1"/>
    <property type="match status" value="1"/>
</dbReference>
<sequence length="613" mass="64089">MDISLDLKSVSAAYDQALRPAALVSAIYDRIEARGEEGVWITLVPRETAMARAAALEASGRGAQQPLWGIPFAVKDNIDVAGLPTTAACPDFTFMPERSATVVEKLLAAGAILIGKTNLDQFATGLVGVRSPYGIARNPFNADYIPGGSSSGSAVAVSAGLVSFALGTDTAGSGRVPAGFNNIVGLKPSIGILSASGMLPACRALDCISIFALTTDDASTVLAAAAGYDASDAYSRAVPAGWQAHASAVPQGFRFGVPRESQLKFFGNRAAETLFQDAVSRMLALGGEKVEIDYAPFAEAAGLLYTPAGTGERTAALGDFLDSNPEALHPITRKIIEAGKQASGVDVHRHYYRIRELQQASLGTWRKIDVMLLPTSGTIYRIEDLLADPVQLNSNLGYYTNFVNYFDLAGLAVPNGIQPDGLPAGITLIGPCFTEPLLAAIGGAFHRSVGLPLGATGHGMPDASKSTAMPGTSANYPYINLAVFGAHMSGLPLNYQLQTLGGRLVAECHTSPDYRLYVIAGALPRPGLVRTRQDGMAILGELWQLPIAAFGTFVAGIPVPLGIGDVKMEDGQMVKGFLCEAIAAADAPDITSLGGWRAWLKAAQPVPALAASR</sequence>
<feature type="domain" description="Amidase" evidence="1">
    <location>
        <begin position="23"/>
        <end position="438"/>
    </location>
</feature>
<organism evidence="3 4">
    <name type="scientific">Ferrovibrio terrae</name>
    <dbReference type="NCBI Taxonomy" id="2594003"/>
    <lineage>
        <taxon>Bacteria</taxon>
        <taxon>Pseudomonadati</taxon>
        <taxon>Pseudomonadota</taxon>
        <taxon>Alphaproteobacteria</taxon>
        <taxon>Rhodospirillales</taxon>
        <taxon>Rhodospirillaceae</taxon>
        <taxon>Ferrovibrio</taxon>
    </lineage>
</organism>
<dbReference type="InterPro" id="IPR023631">
    <property type="entry name" value="Amidase_dom"/>
</dbReference>
<dbReference type="SUPFAM" id="SSF75304">
    <property type="entry name" value="Amidase signature (AS) enzymes"/>
    <property type="match status" value="1"/>
</dbReference>
<dbReference type="OrthoDB" id="7245165at2"/>
<evidence type="ECO:0000313" key="4">
    <source>
        <dbReference type="Proteomes" id="UP000317496"/>
    </source>
</evidence>
<dbReference type="KEGG" id="fer:FNB15_10000"/>
<dbReference type="InterPro" id="IPR014085">
    <property type="entry name" value="Allophanate_hydrolase"/>
</dbReference>
<dbReference type="InterPro" id="IPR000120">
    <property type="entry name" value="Amidase"/>
</dbReference>
<accession>A0A516H7G7</accession>
<dbReference type="InterPro" id="IPR036928">
    <property type="entry name" value="AS_sf"/>
</dbReference>
<evidence type="ECO:0000259" key="1">
    <source>
        <dbReference type="Pfam" id="PF01425"/>
    </source>
</evidence>
<gene>
    <name evidence="3" type="primary">atzF</name>
    <name evidence="3" type="ORF">FNB15_10000</name>
</gene>
<dbReference type="NCBIfam" id="TIGR02713">
    <property type="entry name" value="allophanate_hyd"/>
    <property type="match status" value="1"/>
</dbReference>
<dbReference type="AlphaFoldDB" id="A0A516H7G7"/>
<dbReference type="Gene3D" id="1.20.58.1700">
    <property type="match status" value="1"/>
</dbReference>
<dbReference type="GO" id="GO:0004039">
    <property type="term" value="F:allophanate hydrolase activity"/>
    <property type="evidence" value="ECO:0007669"/>
    <property type="project" value="UniProtKB-EC"/>
</dbReference>
<dbReference type="Gene3D" id="3.90.1300.10">
    <property type="entry name" value="Amidase signature (AS) domain"/>
    <property type="match status" value="1"/>
</dbReference>
<evidence type="ECO:0000259" key="2">
    <source>
        <dbReference type="Pfam" id="PF21986"/>
    </source>
</evidence>
<keyword evidence="3" id="KW-0378">Hydrolase</keyword>
<feature type="domain" description="Allophanate hydrolase C-terminal" evidence="2">
    <location>
        <begin position="479"/>
        <end position="600"/>
    </location>
</feature>
<keyword evidence="4" id="KW-1185">Reference proteome</keyword>
<evidence type="ECO:0000313" key="3">
    <source>
        <dbReference type="EMBL" id="QDO99717.1"/>
    </source>
</evidence>
<proteinExistence type="predicted"/>
<dbReference type="Gene3D" id="3.10.490.10">
    <property type="entry name" value="Gamma-glutamyl cyclotransferase-like"/>
    <property type="match status" value="1"/>
</dbReference>
<dbReference type="Pfam" id="PF21986">
    <property type="entry name" value="AH_C"/>
    <property type="match status" value="1"/>
</dbReference>
<dbReference type="Pfam" id="PF01425">
    <property type="entry name" value="Amidase"/>
    <property type="match status" value="1"/>
</dbReference>
<dbReference type="EC" id="3.5.1.54" evidence="3"/>
<dbReference type="EMBL" id="CP041636">
    <property type="protein sequence ID" value="QDO99717.1"/>
    <property type="molecule type" value="Genomic_DNA"/>
</dbReference>
<dbReference type="Proteomes" id="UP000317496">
    <property type="component" value="Chromosome"/>
</dbReference>
<protein>
    <submittedName>
        <fullName evidence="3">Allophanate hydrolase</fullName>
        <ecNumber evidence="3">3.5.1.54</ecNumber>
    </submittedName>
</protein>
<dbReference type="PANTHER" id="PTHR11895">
    <property type="entry name" value="TRANSAMIDASE"/>
    <property type="match status" value="1"/>
</dbReference>